<keyword evidence="2" id="KW-1133">Transmembrane helix</keyword>
<evidence type="ECO:0000256" key="2">
    <source>
        <dbReference type="SAM" id="Phobius"/>
    </source>
</evidence>
<proteinExistence type="predicted"/>
<gene>
    <name evidence="3" type="ORF">PEVE_00024594</name>
</gene>
<evidence type="ECO:0000313" key="4">
    <source>
        <dbReference type="Proteomes" id="UP001159427"/>
    </source>
</evidence>
<dbReference type="EMBL" id="CALNXI010000033">
    <property type="protein sequence ID" value="CAH3016031.1"/>
    <property type="molecule type" value="Genomic_DNA"/>
</dbReference>
<sequence>EAYCISQTGLDRTFMFHKSSPVQSSPSNTVCPEIIVKTAGSAVLPAMVSRFVIAIVALSLISFGSGYLVKRESGVSKVMRCITKAFQNSYKDKVKGSGNAHSMCYLYKWMDPCLINLEQVVHPGTVPLLDTMTFAFWQELTLVHKMGLCLDLSPDELKNYALKSDHDHQSENEERPPSCRWHHRLSSISSNTFSLRDRMEDQPRMTKHPATLEHKSGETKCSTSRSFPALAFLAFTHPTPTTQAALAVSKTEQEKALDMDTQSWRQLNARGEVLFIDNSRRRKRRKAAADEQAPERNSKRPEILDRQEDDMNPCAQEALLNCTGFGKKNWPTSLASLFDAYFACLEKTATTCNAPIWQHLIITYEALKEELNKNRGKFNQLSLNVTQNPEDVVQVYSEKIQNEN</sequence>
<keyword evidence="2" id="KW-0812">Transmembrane</keyword>
<keyword evidence="2" id="KW-0472">Membrane</keyword>
<feature type="region of interest" description="Disordered" evidence="1">
    <location>
        <begin position="280"/>
        <end position="306"/>
    </location>
</feature>
<evidence type="ECO:0000256" key="1">
    <source>
        <dbReference type="SAM" id="MobiDB-lite"/>
    </source>
</evidence>
<feature type="region of interest" description="Disordered" evidence="1">
    <location>
        <begin position="200"/>
        <end position="220"/>
    </location>
</feature>
<protein>
    <submittedName>
        <fullName evidence="3">Uncharacterized protein</fullName>
    </submittedName>
</protein>
<evidence type="ECO:0000313" key="3">
    <source>
        <dbReference type="EMBL" id="CAH3016031.1"/>
    </source>
</evidence>
<organism evidence="3 4">
    <name type="scientific">Porites evermanni</name>
    <dbReference type="NCBI Taxonomy" id="104178"/>
    <lineage>
        <taxon>Eukaryota</taxon>
        <taxon>Metazoa</taxon>
        <taxon>Cnidaria</taxon>
        <taxon>Anthozoa</taxon>
        <taxon>Hexacorallia</taxon>
        <taxon>Scleractinia</taxon>
        <taxon>Fungiina</taxon>
        <taxon>Poritidae</taxon>
        <taxon>Porites</taxon>
    </lineage>
</organism>
<feature type="compositionally biased region" description="Basic and acidic residues" evidence="1">
    <location>
        <begin position="287"/>
        <end position="306"/>
    </location>
</feature>
<reference evidence="3 4" key="1">
    <citation type="submission" date="2022-05" db="EMBL/GenBank/DDBJ databases">
        <authorList>
            <consortium name="Genoscope - CEA"/>
            <person name="William W."/>
        </authorList>
    </citation>
    <scope>NUCLEOTIDE SEQUENCE [LARGE SCALE GENOMIC DNA]</scope>
</reference>
<dbReference type="Proteomes" id="UP001159427">
    <property type="component" value="Unassembled WGS sequence"/>
</dbReference>
<feature type="compositionally biased region" description="Basic and acidic residues" evidence="1">
    <location>
        <begin position="200"/>
        <end position="218"/>
    </location>
</feature>
<feature type="transmembrane region" description="Helical" evidence="2">
    <location>
        <begin position="51"/>
        <end position="69"/>
    </location>
</feature>
<comment type="caution">
    <text evidence="3">The sequence shown here is derived from an EMBL/GenBank/DDBJ whole genome shotgun (WGS) entry which is preliminary data.</text>
</comment>
<keyword evidence="4" id="KW-1185">Reference proteome</keyword>
<feature type="non-terminal residue" evidence="3">
    <location>
        <position position="1"/>
    </location>
</feature>
<name>A0ABN8LG10_9CNID</name>
<accession>A0ABN8LG10</accession>